<dbReference type="PROSITE" id="PS01159">
    <property type="entry name" value="WW_DOMAIN_1"/>
    <property type="match status" value="1"/>
</dbReference>
<dbReference type="Gene3D" id="2.20.70.10">
    <property type="match status" value="1"/>
</dbReference>
<dbReference type="SMART" id="SM00228">
    <property type="entry name" value="PDZ"/>
    <property type="match status" value="6"/>
</dbReference>
<evidence type="ECO:0000313" key="9">
    <source>
        <dbReference type="Proteomes" id="UP000192578"/>
    </source>
</evidence>
<keyword evidence="3" id="KW-0472">Membrane</keyword>
<dbReference type="OrthoDB" id="66881at2759"/>
<keyword evidence="9" id="KW-1185">Reference proteome</keyword>
<dbReference type="PROSITE" id="PS50020">
    <property type="entry name" value="WW_DOMAIN_2"/>
    <property type="match status" value="1"/>
</dbReference>
<comment type="subcellular location">
    <subcellularLocation>
        <location evidence="1">Membrane</location>
        <topology evidence="1">Peripheral membrane protein</topology>
    </subcellularLocation>
</comment>
<feature type="region of interest" description="Disordered" evidence="4">
    <location>
        <begin position="1"/>
        <end position="37"/>
    </location>
</feature>
<feature type="region of interest" description="Disordered" evidence="4">
    <location>
        <begin position="1175"/>
        <end position="1209"/>
    </location>
</feature>
<dbReference type="SUPFAM" id="SSF51045">
    <property type="entry name" value="WW domain"/>
    <property type="match status" value="1"/>
</dbReference>
<evidence type="ECO:0000313" key="8">
    <source>
        <dbReference type="EMBL" id="OQV21245.1"/>
    </source>
</evidence>
<feature type="region of interest" description="Disordered" evidence="4">
    <location>
        <begin position="755"/>
        <end position="834"/>
    </location>
</feature>
<feature type="compositionally biased region" description="Polar residues" evidence="4">
    <location>
        <begin position="762"/>
        <end position="783"/>
    </location>
</feature>
<dbReference type="SUPFAM" id="SSF50156">
    <property type="entry name" value="PDZ domain-like"/>
    <property type="match status" value="6"/>
</dbReference>
<dbReference type="PROSITE" id="PS00856">
    <property type="entry name" value="GUANYLATE_KINASE_1"/>
    <property type="match status" value="1"/>
</dbReference>
<dbReference type="EMBL" id="MTYJ01000024">
    <property type="protein sequence ID" value="OQV21245.1"/>
    <property type="molecule type" value="Genomic_DNA"/>
</dbReference>
<evidence type="ECO:0000256" key="2">
    <source>
        <dbReference type="ARBA" id="ARBA00022737"/>
    </source>
</evidence>
<feature type="compositionally biased region" description="Basic and acidic residues" evidence="4">
    <location>
        <begin position="1187"/>
        <end position="1198"/>
    </location>
</feature>
<reference evidence="9" key="1">
    <citation type="submission" date="2017-01" db="EMBL/GenBank/DDBJ databases">
        <title>Comparative genomics of anhydrobiosis in the tardigrade Hypsibius dujardini.</title>
        <authorList>
            <person name="Yoshida Y."/>
            <person name="Koutsovoulos G."/>
            <person name="Laetsch D."/>
            <person name="Stevens L."/>
            <person name="Kumar S."/>
            <person name="Horikawa D."/>
            <person name="Ishino K."/>
            <person name="Komine S."/>
            <person name="Tomita M."/>
            <person name="Blaxter M."/>
            <person name="Arakawa K."/>
        </authorList>
    </citation>
    <scope>NUCLEOTIDE SEQUENCE [LARGE SCALE GENOMIC DNA]</scope>
    <source>
        <strain evidence="9">Z151</strain>
    </source>
</reference>
<dbReference type="InterPro" id="IPR036020">
    <property type="entry name" value="WW_dom_sf"/>
</dbReference>
<dbReference type="GO" id="GO:0005737">
    <property type="term" value="C:cytoplasm"/>
    <property type="evidence" value="ECO:0007669"/>
    <property type="project" value="TreeGrafter"/>
</dbReference>
<dbReference type="InterPro" id="IPR036034">
    <property type="entry name" value="PDZ_sf"/>
</dbReference>
<dbReference type="Pfam" id="PF00625">
    <property type="entry name" value="Guanylate_kin"/>
    <property type="match status" value="1"/>
</dbReference>
<feature type="domain" description="PDZ" evidence="7">
    <location>
        <begin position="978"/>
        <end position="1060"/>
    </location>
</feature>
<feature type="compositionally biased region" description="Polar residues" evidence="4">
    <location>
        <begin position="270"/>
        <end position="289"/>
    </location>
</feature>
<dbReference type="GO" id="GO:0016020">
    <property type="term" value="C:membrane"/>
    <property type="evidence" value="ECO:0007669"/>
    <property type="project" value="UniProtKB-SubCell"/>
</dbReference>
<keyword evidence="2" id="KW-0677">Repeat</keyword>
<proteinExistence type="predicted"/>
<feature type="compositionally biased region" description="Low complexity" evidence="4">
    <location>
        <begin position="821"/>
        <end position="830"/>
    </location>
</feature>
<dbReference type="CDD" id="cd00201">
    <property type="entry name" value="WW"/>
    <property type="match status" value="1"/>
</dbReference>
<feature type="compositionally biased region" description="Basic and acidic residues" evidence="4">
    <location>
        <begin position="368"/>
        <end position="381"/>
    </location>
</feature>
<dbReference type="CDD" id="cd06734">
    <property type="entry name" value="PDZ4_MAGI-1_3-like"/>
    <property type="match status" value="1"/>
</dbReference>
<organism evidence="8 9">
    <name type="scientific">Hypsibius exemplaris</name>
    <name type="common">Freshwater tardigrade</name>
    <dbReference type="NCBI Taxonomy" id="2072580"/>
    <lineage>
        <taxon>Eukaryota</taxon>
        <taxon>Metazoa</taxon>
        <taxon>Ecdysozoa</taxon>
        <taxon>Tardigrada</taxon>
        <taxon>Eutardigrada</taxon>
        <taxon>Parachela</taxon>
        <taxon>Hypsibioidea</taxon>
        <taxon>Hypsibiidae</taxon>
        <taxon>Hypsibius</taxon>
    </lineage>
</organism>
<dbReference type="PROSITE" id="PS50052">
    <property type="entry name" value="GUANYLATE_KINASE_2"/>
    <property type="match status" value="1"/>
</dbReference>
<dbReference type="Pfam" id="PF00595">
    <property type="entry name" value="PDZ"/>
    <property type="match status" value="5"/>
</dbReference>
<feature type="domain" description="PDZ" evidence="7">
    <location>
        <begin position="1072"/>
        <end position="1170"/>
    </location>
</feature>
<evidence type="ECO:0000259" key="7">
    <source>
        <dbReference type="PROSITE" id="PS50106"/>
    </source>
</evidence>
<dbReference type="InterPro" id="IPR001202">
    <property type="entry name" value="WW_dom"/>
</dbReference>
<dbReference type="SUPFAM" id="SSF52540">
    <property type="entry name" value="P-loop containing nucleoside triphosphate hydrolases"/>
    <property type="match status" value="1"/>
</dbReference>
<feature type="domain" description="PDZ" evidence="7">
    <location>
        <begin position="1219"/>
        <end position="1302"/>
    </location>
</feature>
<dbReference type="CDD" id="cd06735">
    <property type="entry name" value="PDZ5_MAGI-1_3-like"/>
    <property type="match status" value="1"/>
</dbReference>
<accession>A0A1W0X1B2</accession>
<dbReference type="GO" id="GO:0007165">
    <property type="term" value="P:signal transduction"/>
    <property type="evidence" value="ECO:0007669"/>
    <property type="project" value="TreeGrafter"/>
</dbReference>
<feature type="region of interest" description="Disordered" evidence="4">
    <location>
        <begin position="251"/>
        <end position="289"/>
    </location>
</feature>
<comment type="caution">
    <text evidence="8">The sequence shown here is derived from an EMBL/GenBank/DDBJ whole genome shotgun (WGS) entry which is preliminary data.</text>
</comment>
<feature type="domain" description="Guanylate kinase-like" evidence="6">
    <location>
        <begin position="151"/>
        <end position="231"/>
    </location>
</feature>
<keyword evidence="8" id="KW-0808">Transferase</keyword>
<dbReference type="FunFam" id="2.20.70.10:FF:000001">
    <property type="entry name" value="Membrane-associated guanylate kinase, WW and PDZ domain-containing protein 1"/>
    <property type="match status" value="1"/>
</dbReference>
<evidence type="ECO:0000256" key="1">
    <source>
        <dbReference type="ARBA" id="ARBA00004170"/>
    </source>
</evidence>
<dbReference type="PROSITE" id="PS50106">
    <property type="entry name" value="PDZ"/>
    <property type="match status" value="6"/>
</dbReference>
<feature type="compositionally biased region" description="Polar residues" evidence="4">
    <location>
        <begin position="430"/>
        <end position="440"/>
    </location>
</feature>
<feature type="compositionally biased region" description="Low complexity" evidence="4">
    <location>
        <begin position="792"/>
        <end position="808"/>
    </location>
</feature>
<feature type="compositionally biased region" description="Polar residues" evidence="4">
    <location>
        <begin position="458"/>
        <end position="485"/>
    </location>
</feature>
<feature type="region of interest" description="Disordered" evidence="4">
    <location>
        <begin position="1305"/>
        <end position="1326"/>
    </location>
</feature>
<dbReference type="Proteomes" id="UP000192578">
    <property type="component" value="Unassembled WGS sequence"/>
</dbReference>
<dbReference type="InterPro" id="IPR008145">
    <property type="entry name" value="GK/Ca_channel_bsu"/>
</dbReference>
<dbReference type="Gene3D" id="3.30.63.10">
    <property type="entry name" value="Guanylate Kinase phosphate binding domain"/>
    <property type="match status" value="1"/>
</dbReference>
<dbReference type="InterPro" id="IPR027417">
    <property type="entry name" value="P-loop_NTPase"/>
</dbReference>
<feature type="domain" description="PDZ" evidence="7">
    <location>
        <begin position="673"/>
        <end position="741"/>
    </location>
</feature>
<evidence type="ECO:0000259" key="6">
    <source>
        <dbReference type="PROSITE" id="PS50052"/>
    </source>
</evidence>
<dbReference type="SMART" id="SM00072">
    <property type="entry name" value="GuKc"/>
    <property type="match status" value="1"/>
</dbReference>
<dbReference type="FunFam" id="2.30.42.10:FF:000005">
    <property type="entry name" value="Membrane associated guanylate kinase, WW and PDZ domain containing 1"/>
    <property type="match status" value="1"/>
</dbReference>
<dbReference type="Gene3D" id="2.30.42.10">
    <property type="match status" value="6"/>
</dbReference>
<dbReference type="CDD" id="cd06733">
    <property type="entry name" value="PDZ3_MAGI-1_3-like"/>
    <property type="match status" value="1"/>
</dbReference>
<feature type="domain" description="WW" evidence="5">
    <location>
        <begin position="386"/>
        <end position="419"/>
    </location>
</feature>
<feature type="compositionally biased region" description="Low complexity" evidence="4">
    <location>
        <begin position="9"/>
        <end position="36"/>
    </location>
</feature>
<dbReference type="InterPro" id="IPR008144">
    <property type="entry name" value="Guanylate_kin-like_dom"/>
</dbReference>
<dbReference type="SMART" id="SM00456">
    <property type="entry name" value="WW"/>
    <property type="match status" value="1"/>
</dbReference>
<evidence type="ECO:0000256" key="3">
    <source>
        <dbReference type="ARBA" id="ARBA00023136"/>
    </source>
</evidence>
<sequence>MSYAKAKQSSSSITSTTTTSNNGNSRSAAVFSPSSSKMRDHNVHWSHRITEAVILAHPDGSLGLTIKGGADFGEFPYLGELKQERIRYQNLSGGDSAEDCRVYQGDLILEVQGQSVAGFTQRDVVLWLKHCSRNQNPVVLKCVQSGSHSLTKDLKEYLAGGHAKGSLDHELQTAIRDNLYMRTVPCTTREQKPEEVDGQDYWFLSKEAFLDLEKDGHLLESGLFGGNFYGTPKPPHEPMEKGPERSITELIIRPGGHPSSEGKRRRNRSNVEALSSPAGTPQHHNASESTENLLTVLAHKQRTNGAREHGDNGDIVDNAGAGSTRPGDQDEDNPADQQQHHFVAPQMKQDGGFWKDIASQAMAKARHHDSGHQSEEEPVRHTEDDYLLPYGWEKVDDPVYGTYYIDHVNKKTQYDHPHPQPASRVEEPPTSASTYNSSTFPRIKKRVPGSPDGGGGAANTSSSRLPKSASSTNAPLNGQKSSSSRHIWTADSLRGEFLDVVLIKSSQGLGFTVIGGEPQFPNADFEDEDTAAAGAGTLLQLKSIAPNGPAHVDGRLRPGDVLVTINERSVLGYTHDQVIHLFQGIYPGDQVRMRVCRGYDLPQDATDPRAQVITTDAVSSSGAGNTNSLGRNKPRAYILPRQTVSVSAIDTNDQEVADAFDEQQSAPSGPLYRVNIAKGASGFGFNVLESPDGQVIRKITDKKKCQGLMEGDLLVEINGINVRGLDHKGVVDVLKNSPADIPSVFLVQRATRIEGRKEQRSSRFTGRSKTPTADMYKSQNSEPAQPKKQRSKTPTPRSSSSLFGFFRSKTPKPSKEISNETTTVTNTSTTYASQPRNGEISVMKTQRARTPEFKATSPAPVQPAVSDFKRNQFAYSSMTRMVTPSYIPASQYVKKTEENQRNQPIIHESRQDWQQQPLPDRRMNEVGYTQADLGNRPSALKVNNGYENSSLISIPSSSIMEGDNESQLHSPPGSLDLVVALRRDEAGFGFRIVGGTEEGSQVSVGFIVPGGAAERDGRLEVGDEILNIDGMSVIGSEHRQVIQMMQRSSSNGNVVLGVRRKINYLASHTPRQVVIRRQPTEGFGFVIISSMARNQQNGGNSAGLNGMQTNYPILGRILENSPAERSLELHVGDKILAVNGVDVLHLHHSEIVQMIKESGNAVTLTILPQAAGVPDDASTISASSQQRYDDANMHHPDSENTYAPQQSNTRTTERFEFYAIQLDRGTRGFGFSIRGGKEFHSMPLFVLRIADNGPAAMDGRLRVGDEIIEINGVNTKDFTHGEAIELIKQGGTYVRLLIKRAAPSGLTSPTRGVSSASLPLSPSNQSVQYSSNRQYLDGGVNAADRYAATSSPTYLTYASPSSLNYGQDYGSSAFPTTQSFPPVNGQSQQSYQPFQIQSANAMPSRRPYQYTNNN</sequence>
<dbReference type="PANTHER" id="PTHR10316">
    <property type="entry name" value="MEMBRANE ASSOCIATED GUANYLATE KINASE-RELATED"/>
    <property type="match status" value="1"/>
</dbReference>
<evidence type="ECO:0000256" key="4">
    <source>
        <dbReference type="SAM" id="MobiDB-lite"/>
    </source>
</evidence>
<protein>
    <submittedName>
        <fullName evidence="8">Membrane-associated guanylate kinase, WW and PDZ domain-containing protein 2</fullName>
    </submittedName>
</protein>
<feature type="compositionally biased region" description="Polar residues" evidence="4">
    <location>
        <begin position="1199"/>
        <end position="1209"/>
    </location>
</feature>
<dbReference type="PANTHER" id="PTHR10316:SF40">
    <property type="entry name" value="LD27118P"/>
    <property type="match status" value="1"/>
</dbReference>
<evidence type="ECO:0000259" key="5">
    <source>
        <dbReference type="PROSITE" id="PS50020"/>
    </source>
</evidence>
<feature type="domain" description="PDZ" evidence="7">
    <location>
        <begin position="499"/>
        <end position="583"/>
    </location>
</feature>
<feature type="region of interest" description="Disordered" evidence="4">
    <location>
        <begin position="360"/>
        <end position="381"/>
    </location>
</feature>
<feature type="region of interest" description="Disordered" evidence="4">
    <location>
        <begin position="303"/>
        <end position="339"/>
    </location>
</feature>
<name>A0A1W0X1B2_HYPEX</name>
<feature type="domain" description="PDZ" evidence="7">
    <location>
        <begin position="51"/>
        <end position="129"/>
    </location>
</feature>
<gene>
    <name evidence="8" type="ORF">BV898_04732</name>
</gene>
<dbReference type="InterPro" id="IPR020590">
    <property type="entry name" value="Guanylate_kinase_CS"/>
</dbReference>
<dbReference type="GO" id="GO:0016301">
    <property type="term" value="F:kinase activity"/>
    <property type="evidence" value="ECO:0007669"/>
    <property type="project" value="UniProtKB-KW"/>
</dbReference>
<keyword evidence="8" id="KW-0418">Kinase</keyword>
<dbReference type="InterPro" id="IPR001478">
    <property type="entry name" value="PDZ"/>
</dbReference>
<dbReference type="Pfam" id="PF00397">
    <property type="entry name" value="WW"/>
    <property type="match status" value="1"/>
</dbReference>
<feature type="region of interest" description="Disordered" evidence="4">
    <location>
        <begin position="412"/>
        <end position="485"/>
    </location>
</feature>